<reference evidence="2 3" key="1">
    <citation type="submission" date="2016-01" db="EMBL/GenBank/DDBJ databases">
        <title>Genome sequencing of Roseivirga spongicola UST030701-084.</title>
        <authorList>
            <person name="Selvaratnam C."/>
            <person name="Thevarajoo S."/>
            <person name="Goh K.M."/>
            <person name="Ee R."/>
            <person name="Chan K.-G."/>
            <person name="Chong C.S."/>
        </authorList>
    </citation>
    <scope>NUCLEOTIDE SEQUENCE [LARGE SCALE GENOMIC DNA]</scope>
    <source>
        <strain evidence="2 3">UST030701-084</strain>
    </source>
</reference>
<evidence type="ECO:0000259" key="1">
    <source>
        <dbReference type="Pfam" id="PF00144"/>
    </source>
</evidence>
<dbReference type="Proteomes" id="UP000075606">
    <property type="component" value="Unassembled WGS sequence"/>
</dbReference>
<evidence type="ECO:0000313" key="3">
    <source>
        <dbReference type="Proteomes" id="UP000075606"/>
    </source>
</evidence>
<proteinExistence type="predicted"/>
<name>A0A150X5Q2_9BACT</name>
<dbReference type="InterPro" id="IPR012338">
    <property type="entry name" value="Beta-lactam/transpept-like"/>
</dbReference>
<protein>
    <recommendedName>
        <fullName evidence="1">Beta-lactamase-related domain-containing protein</fullName>
    </recommendedName>
</protein>
<dbReference type="PANTHER" id="PTHR43283">
    <property type="entry name" value="BETA-LACTAMASE-RELATED"/>
    <property type="match status" value="1"/>
</dbReference>
<organism evidence="2 3">
    <name type="scientific">Roseivirga spongicola</name>
    <dbReference type="NCBI Taxonomy" id="333140"/>
    <lineage>
        <taxon>Bacteria</taxon>
        <taxon>Pseudomonadati</taxon>
        <taxon>Bacteroidota</taxon>
        <taxon>Cytophagia</taxon>
        <taxon>Cytophagales</taxon>
        <taxon>Roseivirgaceae</taxon>
        <taxon>Roseivirga</taxon>
    </lineage>
</organism>
<evidence type="ECO:0000313" key="2">
    <source>
        <dbReference type="EMBL" id="KYG74040.1"/>
    </source>
</evidence>
<comment type="caution">
    <text evidence="2">The sequence shown here is derived from an EMBL/GenBank/DDBJ whole genome shotgun (WGS) entry which is preliminary data.</text>
</comment>
<dbReference type="STRING" id="333140.AWW68_15375"/>
<feature type="domain" description="Beta-lactamase-related" evidence="1">
    <location>
        <begin position="58"/>
        <end position="370"/>
    </location>
</feature>
<dbReference type="AlphaFoldDB" id="A0A150X5Q2"/>
<dbReference type="InterPro" id="IPR050789">
    <property type="entry name" value="Diverse_Enzym_Activities"/>
</dbReference>
<keyword evidence="3" id="KW-1185">Reference proteome</keyword>
<dbReference type="EMBL" id="LRPC01000028">
    <property type="protein sequence ID" value="KYG74040.1"/>
    <property type="molecule type" value="Genomic_DNA"/>
</dbReference>
<dbReference type="SUPFAM" id="SSF56601">
    <property type="entry name" value="beta-lactamase/transpeptidase-like"/>
    <property type="match status" value="1"/>
</dbReference>
<dbReference type="Pfam" id="PF00144">
    <property type="entry name" value="Beta-lactamase"/>
    <property type="match status" value="1"/>
</dbReference>
<dbReference type="PANTHER" id="PTHR43283:SF7">
    <property type="entry name" value="BETA-LACTAMASE-RELATED DOMAIN-CONTAINING PROTEIN"/>
    <property type="match status" value="1"/>
</dbReference>
<accession>A0A150X5Q2</accession>
<gene>
    <name evidence="2" type="ORF">AWW68_15375</name>
</gene>
<sequence length="388" mass="44628">MIRYGTEDITDHKIFPKTEIQSPPEKHPYKIKDEKALFDDYTVPQTDQTLEDFLLETKTTAFLIIRNDSILYEQYFRDYEPSDVSNIFSVSKSVTSLLIGIAIDQGYINSVNDKVTKYLPELAEKNSDFNQLTILDLLNMRSGLDFSESYKSPFSEVARLYYGKNQLKQIQKLEFSSSPGEVHEYQSVSTSILGMVIEKATGKALGKYLETTVWQPMGMEFDASWSVDDKKNQSTKAFCCLNTTARDLAKIGSLYLKHGNWNGKQIVSEKWVSSTVTPNLDNDCYQYQWYNTERKGYKYQGEYLKDSLAVVALAENLGLKTYEPVYEYVPSEEKDLWGLHYCSNYYYGLGVNGQYLLVDPSKDLVFVRLGEKFDANYLMLINSLRSYL</sequence>
<dbReference type="InterPro" id="IPR001466">
    <property type="entry name" value="Beta-lactam-related"/>
</dbReference>
<dbReference type="Gene3D" id="3.40.710.10">
    <property type="entry name" value="DD-peptidase/beta-lactamase superfamily"/>
    <property type="match status" value="1"/>
</dbReference>